<reference evidence="2 3" key="1">
    <citation type="submission" date="2018-02" db="EMBL/GenBank/DDBJ databases">
        <title>Genome sequence of the basidiomycete white-rot fungus Phlebia centrifuga.</title>
        <authorList>
            <person name="Granchi Z."/>
            <person name="Peng M."/>
            <person name="de Vries R.P."/>
            <person name="Hilden K."/>
            <person name="Makela M.R."/>
            <person name="Grigoriev I."/>
            <person name="Riley R."/>
        </authorList>
    </citation>
    <scope>NUCLEOTIDE SEQUENCE [LARGE SCALE GENOMIC DNA]</scope>
    <source>
        <strain evidence="2 3">FBCC195</strain>
    </source>
</reference>
<keyword evidence="3" id="KW-1185">Reference proteome</keyword>
<gene>
    <name evidence="2" type="ORF">PHLCEN_2v5410</name>
</gene>
<feature type="region of interest" description="Disordered" evidence="1">
    <location>
        <begin position="197"/>
        <end position="234"/>
    </location>
</feature>
<dbReference type="AlphaFoldDB" id="A0A2R6P5A4"/>
<dbReference type="Proteomes" id="UP000186601">
    <property type="component" value="Unassembled WGS sequence"/>
</dbReference>
<evidence type="ECO:0000313" key="2">
    <source>
        <dbReference type="EMBL" id="PSR85519.1"/>
    </source>
</evidence>
<dbReference type="EMBL" id="MLYV02000532">
    <property type="protein sequence ID" value="PSR85519.1"/>
    <property type="molecule type" value="Genomic_DNA"/>
</dbReference>
<sequence>MGSSHSHHNSSNSSPPRPSLGFRSATHPPVFNQLSQSQPESQRHLSLSQFNLDSRSFYQSQPSIQSQIYNPNAISFPLPATLRSSFRPPAIVLHSTPDLNDSLPSTPTSYGPPVPEKDSKFLPVCLHGLTHDSSDFNLAFNVPPLSHPSIQSFAPLVFEPEEPGVPAHLYPPTIEERSPRSRWRVLGGVGRLSSRGRDDIGIASGDSRMMSRLAPGPEVRQAPDRSESPVWEPGVNGAEGEMVWRAL</sequence>
<organism evidence="2 3">
    <name type="scientific">Hermanssonia centrifuga</name>
    <dbReference type="NCBI Taxonomy" id="98765"/>
    <lineage>
        <taxon>Eukaryota</taxon>
        <taxon>Fungi</taxon>
        <taxon>Dikarya</taxon>
        <taxon>Basidiomycota</taxon>
        <taxon>Agaricomycotina</taxon>
        <taxon>Agaricomycetes</taxon>
        <taxon>Polyporales</taxon>
        <taxon>Meruliaceae</taxon>
        <taxon>Hermanssonia</taxon>
    </lineage>
</organism>
<protein>
    <submittedName>
        <fullName evidence="2">Uncharacterized protein</fullName>
    </submittedName>
</protein>
<name>A0A2R6P5A4_9APHY</name>
<proteinExistence type="predicted"/>
<comment type="caution">
    <text evidence="2">The sequence shown here is derived from an EMBL/GenBank/DDBJ whole genome shotgun (WGS) entry which is preliminary data.</text>
</comment>
<evidence type="ECO:0000313" key="3">
    <source>
        <dbReference type="Proteomes" id="UP000186601"/>
    </source>
</evidence>
<evidence type="ECO:0000256" key="1">
    <source>
        <dbReference type="SAM" id="MobiDB-lite"/>
    </source>
</evidence>
<feature type="region of interest" description="Disordered" evidence="1">
    <location>
        <begin position="1"/>
        <end position="45"/>
    </location>
</feature>
<accession>A0A2R6P5A4</accession>
<feature type="compositionally biased region" description="Polar residues" evidence="1">
    <location>
        <begin position="32"/>
        <end position="45"/>
    </location>
</feature>